<keyword evidence="13" id="KW-0472">Membrane</keyword>
<dbReference type="FunFam" id="3.20.20.80:FF:000233">
    <property type="entry name" value="Probable glucan endo-1,3-beta-glucosidase eglC"/>
    <property type="match status" value="1"/>
</dbReference>
<keyword evidence="26" id="KW-1185">Reference proteome</keyword>
<keyword evidence="10" id="KW-0336">GPI-anchor</keyword>
<feature type="compositionally biased region" description="Polar residues" evidence="23">
    <location>
        <begin position="488"/>
        <end position="503"/>
    </location>
</feature>
<keyword evidence="14" id="KW-0325">Glycoprotein</keyword>
<dbReference type="InterPro" id="IPR052895">
    <property type="entry name" value="HetReg/Transcr_Mod"/>
</dbReference>
<proteinExistence type="inferred from homology"/>
<keyword evidence="9" id="KW-0964">Secreted</keyword>
<keyword evidence="16" id="KW-0449">Lipoprotein</keyword>
<comment type="similarity">
    <text evidence="4 22">Belongs to the glycosyl hydrolase 17 family.</text>
</comment>
<evidence type="ECO:0000256" key="12">
    <source>
        <dbReference type="ARBA" id="ARBA00022801"/>
    </source>
</evidence>
<dbReference type="InterPro" id="IPR010730">
    <property type="entry name" value="HET"/>
</dbReference>
<evidence type="ECO:0000256" key="2">
    <source>
        <dbReference type="ARBA" id="ARBA00004191"/>
    </source>
</evidence>
<organism evidence="25 26">
    <name type="scientific">Talaromyces pinophilus</name>
    <name type="common">Penicillium pinophilum</name>
    <dbReference type="NCBI Taxonomy" id="128442"/>
    <lineage>
        <taxon>Eukaryota</taxon>
        <taxon>Fungi</taxon>
        <taxon>Dikarya</taxon>
        <taxon>Ascomycota</taxon>
        <taxon>Pezizomycotina</taxon>
        <taxon>Eurotiomycetes</taxon>
        <taxon>Eurotiomycetidae</taxon>
        <taxon>Eurotiales</taxon>
        <taxon>Trichocomaceae</taxon>
        <taxon>Talaromyces</taxon>
        <taxon>Talaromyces sect. Talaromyces</taxon>
    </lineage>
</organism>
<evidence type="ECO:0000256" key="23">
    <source>
        <dbReference type="SAM" id="MobiDB-lite"/>
    </source>
</evidence>
<evidence type="ECO:0000256" key="16">
    <source>
        <dbReference type="ARBA" id="ARBA00023288"/>
    </source>
</evidence>
<feature type="region of interest" description="Disordered" evidence="23">
    <location>
        <begin position="1015"/>
        <end position="1129"/>
    </location>
</feature>
<evidence type="ECO:0000256" key="17">
    <source>
        <dbReference type="ARBA" id="ARBA00023316"/>
    </source>
</evidence>
<keyword evidence="8" id="KW-0134">Cell wall</keyword>
<dbReference type="Pfam" id="PF06985">
    <property type="entry name" value="HET"/>
    <property type="match status" value="1"/>
</dbReference>
<protein>
    <recommendedName>
        <fullName evidence="6">Probable glucan endo-1,3-beta-glucosidase eglC</fullName>
        <ecNumber evidence="5">3.2.1.39</ecNumber>
    </recommendedName>
    <alternativeName>
        <fullName evidence="20">Endo-1,3-beta-glucanase eglC</fullName>
    </alternativeName>
    <alternativeName>
        <fullName evidence="21">Laminarinase eglC</fullName>
    </alternativeName>
</protein>
<dbReference type="PANTHER" id="PTHR24148">
    <property type="entry name" value="ANKYRIN REPEAT DOMAIN-CONTAINING PROTEIN 39 HOMOLOG-RELATED"/>
    <property type="match status" value="1"/>
</dbReference>
<evidence type="ECO:0000256" key="5">
    <source>
        <dbReference type="ARBA" id="ARBA00012780"/>
    </source>
</evidence>
<keyword evidence="18" id="KW-0624">Polysaccharide degradation</keyword>
<evidence type="ECO:0000256" key="15">
    <source>
        <dbReference type="ARBA" id="ARBA00023277"/>
    </source>
</evidence>
<name>A0A6V8HBZ4_TALPI</name>
<keyword evidence="12" id="KW-0378">Hydrolase</keyword>
<dbReference type="PANTHER" id="PTHR24148:SF64">
    <property type="entry name" value="HETEROKARYON INCOMPATIBILITY DOMAIN-CONTAINING PROTEIN"/>
    <property type="match status" value="1"/>
</dbReference>
<dbReference type="GO" id="GO:0098552">
    <property type="term" value="C:side of membrane"/>
    <property type="evidence" value="ECO:0007669"/>
    <property type="project" value="UniProtKB-KW"/>
</dbReference>
<evidence type="ECO:0000256" key="19">
    <source>
        <dbReference type="ARBA" id="ARBA00025152"/>
    </source>
</evidence>
<dbReference type="GO" id="GO:0042973">
    <property type="term" value="F:glucan endo-1,3-beta-D-glucosidase activity"/>
    <property type="evidence" value="ECO:0007669"/>
    <property type="project" value="UniProtKB-EC"/>
</dbReference>
<sequence length="1158" mass="124426">MLDYPYQSSVLGANEIRLLNLRSGDAQEELVGNLEVIKLKTETETEGQVLHQRYDTLSYTWGDQDPTEHIKIIHANQQYRIRIRPNLYQALLHLRSHREDRYLWVDAICIHQDDEREKSSQVRMMSQIFNNSSCVCVWIGPEKDDSRRAMDFIKSRLVHEDADQLLENVEYRHEWLALSKLMRRPWFSRRWIIQEIALARTATLHCGSDWLPWEVFAEAVMLFTWGQSEVYSTLRTAGDCNASSLGDLRESAAARLIQAQDNIFRKSKDGQLLEKLMSLEDLLCRFSASEALNPRDSIYALLSIARDARAGFSTSGTTREGTPDVPQEHISKVVCLDYSPQDIAGIELDYFSFTRLPMLEDAHINGEHDVPVVNSRKRAGSNTEPHVGDIRQPPRQVRRVFPTDVTQAPSSSQQSNNGAEERAYVEPPTIRISTILNGDHGSYQVSPTAMSVHESFPRLEEHNGAPPTHDSTTPAPAATVSKDDGSVSVASRGTRHQANGSIHTTDRSVDDQMLQVPGRGRGDSSASIMSNLTENYLLHTEGSRKKQAREYPIPVDYSKPVPEVCKDVMRYAFSKTQSLNMICRPWAPRMAQKGMMLPTWIQPVTKSAFGPAYNGTYTRINADPLVGNPGPGQCFYNATPNVFARGKIDEDGKNILTVYGHSPSLIFDTLTRTAILFSWFSRTFVTYNTTYNKMPINMQLINALAVAMSISPAAAAIKGFNYGSTFNDNSVKVQSDFEAEFKTAAGLVGAEDFTSARLYTMIQGGTTNTPISAIPAAIATNTTLLLGLWASGDTFDNEVAALKSAISQYGSDFANLVVGISVGSEDLYRNSPTGIAAKAGIGKNPDDIVNDIKTVRSTISGTGLADVPVGHVDTWTAWYNSSNNAVIEACDWLGLDAYPYFQNTDSNDITSGKSLFQDAINKVNTASNNKALWVTETGWPVSGDKENLAVASTDNAKTYWDDVGCGLLFDKVNTYWYILQDAGKSTPSPSFGVVGSELTTTPLYNLTCPAVVSTSTSATSSATSTGSTGSATGSATSSPTSAPASNATGSATGTATGVASGTATGTASGSATGTATGSSTGAASTGTSTATGTPGAASGTPAATGTPGSATTPAGATGTGASSTSSSTVPHFTAGASNTVSASVTGIIAAIFAAIVAF</sequence>
<evidence type="ECO:0000256" key="11">
    <source>
        <dbReference type="ARBA" id="ARBA00022729"/>
    </source>
</evidence>
<evidence type="ECO:0000256" key="18">
    <source>
        <dbReference type="ARBA" id="ARBA00023326"/>
    </source>
</evidence>
<dbReference type="EC" id="3.2.1.39" evidence="5"/>
<dbReference type="InterPro" id="IPR017853">
    <property type="entry name" value="GH"/>
</dbReference>
<feature type="compositionally biased region" description="Polar residues" evidence="23">
    <location>
        <begin position="404"/>
        <end position="418"/>
    </location>
</feature>
<dbReference type="EMBL" id="DF933829">
    <property type="protein sequence ID" value="GAM38606.1"/>
    <property type="molecule type" value="Genomic_DNA"/>
</dbReference>
<evidence type="ECO:0000256" key="3">
    <source>
        <dbReference type="ARBA" id="ARBA00004609"/>
    </source>
</evidence>
<evidence type="ECO:0000256" key="20">
    <source>
        <dbReference type="ARBA" id="ARBA00032134"/>
    </source>
</evidence>
<evidence type="ECO:0000313" key="25">
    <source>
        <dbReference type="EMBL" id="GAM38606.1"/>
    </source>
</evidence>
<comment type="subcellular location">
    <subcellularLocation>
        <location evidence="3">Cell membrane</location>
        <topology evidence="3">Lipid-anchor</topology>
        <topology evidence="3">GPI-anchor</topology>
    </subcellularLocation>
    <subcellularLocation>
        <location evidence="2">Secreted</location>
        <location evidence="2">Cell wall</location>
    </subcellularLocation>
</comment>
<evidence type="ECO:0000313" key="26">
    <source>
        <dbReference type="Proteomes" id="UP000053095"/>
    </source>
</evidence>
<dbReference type="SUPFAM" id="SSF51445">
    <property type="entry name" value="(Trans)glycosidases"/>
    <property type="match status" value="1"/>
</dbReference>
<dbReference type="GO" id="GO:0000272">
    <property type="term" value="P:polysaccharide catabolic process"/>
    <property type="evidence" value="ECO:0007669"/>
    <property type="project" value="UniProtKB-KW"/>
</dbReference>
<feature type="region of interest" description="Disordered" evidence="23">
    <location>
        <begin position="376"/>
        <end position="426"/>
    </location>
</feature>
<evidence type="ECO:0000259" key="24">
    <source>
        <dbReference type="Pfam" id="PF06985"/>
    </source>
</evidence>
<keyword evidence="15" id="KW-0119">Carbohydrate metabolism</keyword>
<evidence type="ECO:0000256" key="9">
    <source>
        <dbReference type="ARBA" id="ARBA00022525"/>
    </source>
</evidence>
<dbReference type="Pfam" id="PF00332">
    <property type="entry name" value="Glyco_hydro_17"/>
    <property type="match status" value="1"/>
</dbReference>
<dbReference type="Proteomes" id="UP000053095">
    <property type="component" value="Unassembled WGS sequence"/>
</dbReference>
<comment type="catalytic activity">
    <reaction evidence="1">
        <text>Hydrolysis of (1-&gt;3)-beta-D-glucosidic linkages in (1-&gt;3)-beta-D-glucans.</text>
        <dbReference type="EC" id="3.2.1.39"/>
    </reaction>
</comment>
<gene>
    <name evidence="25" type="ORF">TCE0_033f09462</name>
</gene>
<dbReference type="GO" id="GO:0005886">
    <property type="term" value="C:plasma membrane"/>
    <property type="evidence" value="ECO:0007669"/>
    <property type="project" value="UniProtKB-SubCell"/>
</dbReference>
<dbReference type="GO" id="GO:0071555">
    <property type="term" value="P:cell wall organization"/>
    <property type="evidence" value="ECO:0007669"/>
    <property type="project" value="UniProtKB-KW"/>
</dbReference>
<evidence type="ECO:0000256" key="4">
    <source>
        <dbReference type="ARBA" id="ARBA00008773"/>
    </source>
</evidence>
<evidence type="ECO:0000256" key="10">
    <source>
        <dbReference type="ARBA" id="ARBA00022622"/>
    </source>
</evidence>
<feature type="region of interest" description="Disordered" evidence="23">
    <location>
        <begin position="459"/>
        <end position="512"/>
    </location>
</feature>
<keyword evidence="11" id="KW-0732">Signal</keyword>
<evidence type="ECO:0000256" key="13">
    <source>
        <dbReference type="ARBA" id="ARBA00023136"/>
    </source>
</evidence>
<accession>A0A6V8HBZ4</accession>
<evidence type="ECO:0000256" key="8">
    <source>
        <dbReference type="ARBA" id="ARBA00022512"/>
    </source>
</evidence>
<evidence type="ECO:0000256" key="1">
    <source>
        <dbReference type="ARBA" id="ARBA00000382"/>
    </source>
</evidence>
<evidence type="ECO:0000256" key="7">
    <source>
        <dbReference type="ARBA" id="ARBA00022475"/>
    </source>
</evidence>
<dbReference type="Gene3D" id="3.20.20.80">
    <property type="entry name" value="Glycosidases"/>
    <property type="match status" value="1"/>
</dbReference>
<dbReference type="InterPro" id="IPR000490">
    <property type="entry name" value="Glyco_hydro_17"/>
</dbReference>
<evidence type="ECO:0000256" key="14">
    <source>
        <dbReference type="ARBA" id="ARBA00023180"/>
    </source>
</evidence>
<dbReference type="AlphaFoldDB" id="A0A6V8HBZ4"/>
<evidence type="ECO:0000256" key="21">
    <source>
        <dbReference type="ARBA" id="ARBA00032906"/>
    </source>
</evidence>
<feature type="compositionally biased region" description="Low complexity" evidence="23">
    <location>
        <begin position="1015"/>
        <end position="1128"/>
    </location>
</feature>
<feature type="domain" description="Heterokaryon incompatibility" evidence="24">
    <location>
        <begin position="54"/>
        <end position="195"/>
    </location>
</feature>
<evidence type="ECO:0000256" key="6">
    <source>
        <dbReference type="ARBA" id="ARBA00019762"/>
    </source>
</evidence>
<reference evidence="26" key="1">
    <citation type="journal article" date="2015" name="Genome Announc.">
        <title>Draft genome sequence of Talaromyces cellulolyticus strain Y-94, a source of lignocellulosic biomass-degrading enzymes.</title>
        <authorList>
            <person name="Fujii T."/>
            <person name="Koike H."/>
            <person name="Sawayama S."/>
            <person name="Yano S."/>
            <person name="Inoue H."/>
        </authorList>
    </citation>
    <scope>NUCLEOTIDE SEQUENCE [LARGE SCALE GENOMIC DNA]</scope>
    <source>
        <strain evidence="26">Y-94</strain>
    </source>
</reference>
<comment type="caution">
    <text evidence="25">The sequence shown here is derived from an EMBL/GenBank/DDBJ whole genome shotgun (WGS) entry which is preliminary data.</text>
</comment>
<evidence type="ECO:0000256" key="22">
    <source>
        <dbReference type="RuleBase" id="RU004335"/>
    </source>
</evidence>
<keyword evidence="17" id="KW-0961">Cell wall biogenesis/degradation</keyword>
<comment type="function">
    <text evidence="19">Glucanases play a role in cell expansion during growth, in cell-cell fusion during mating, and in spore release during sporulation. This enzyme may be involved in beta-glucan degradation and also function biosynthetically as a transglycosylase.</text>
</comment>
<keyword evidence="7" id="KW-1003">Cell membrane</keyword>